<comment type="caution">
    <text evidence="8">The sequence shown here is derived from an EMBL/GenBank/DDBJ whole genome shotgun (WGS) entry which is preliminary data.</text>
</comment>
<dbReference type="GO" id="GO:0022857">
    <property type="term" value="F:transmembrane transporter activity"/>
    <property type="evidence" value="ECO:0007669"/>
    <property type="project" value="InterPro"/>
</dbReference>
<feature type="transmembrane region" description="Helical" evidence="7">
    <location>
        <begin position="79"/>
        <end position="97"/>
    </location>
</feature>
<dbReference type="InterPro" id="IPR026030">
    <property type="entry name" value="Pur-cyt_permease_Fcy2/21/22"/>
</dbReference>
<evidence type="ECO:0000313" key="9">
    <source>
        <dbReference type="Proteomes" id="UP000275385"/>
    </source>
</evidence>
<feature type="transmembrane region" description="Helical" evidence="7">
    <location>
        <begin position="240"/>
        <end position="262"/>
    </location>
</feature>
<comment type="subcellular location">
    <subcellularLocation>
        <location evidence="1">Membrane</location>
        <topology evidence="1">Multi-pass membrane protein</topology>
    </subcellularLocation>
</comment>
<protein>
    <recommendedName>
        <fullName evidence="10">Purine-cytosine permease</fullName>
    </recommendedName>
</protein>
<feature type="transmembrane region" description="Helical" evidence="7">
    <location>
        <begin position="194"/>
        <end position="219"/>
    </location>
</feature>
<dbReference type="EMBL" id="QVQW01000055">
    <property type="protein sequence ID" value="RKU42497.1"/>
    <property type="molecule type" value="Genomic_DNA"/>
</dbReference>
<dbReference type="OrthoDB" id="2116389at2759"/>
<keyword evidence="5 7" id="KW-1133">Transmembrane helix</keyword>
<evidence type="ECO:0000313" key="8">
    <source>
        <dbReference type="EMBL" id="RKU42497.1"/>
    </source>
</evidence>
<evidence type="ECO:0000256" key="1">
    <source>
        <dbReference type="ARBA" id="ARBA00004141"/>
    </source>
</evidence>
<keyword evidence="4 7" id="KW-0812">Transmembrane</keyword>
<keyword evidence="9" id="KW-1185">Reference proteome</keyword>
<evidence type="ECO:0000256" key="6">
    <source>
        <dbReference type="ARBA" id="ARBA00023136"/>
    </source>
</evidence>
<evidence type="ECO:0000256" key="7">
    <source>
        <dbReference type="SAM" id="Phobius"/>
    </source>
</evidence>
<feature type="transmembrane region" description="Helical" evidence="7">
    <location>
        <begin position="349"/>
        <end position="368"/>
    </location>
</feature>
<dbReference type="Gene3D" id="1.10.4160.10">
    <property type="entry name" value="Hydantoin permease"/>
    <property type="match status" value="1"/>
</dbReference>
<comment type="similarity">
    <text evidence="2">Belongs to the purine-cytosine permease (2.A.39) family.</text>
</comment>
<keyword evidence="3" id="KW-0813">Transport</keyword>
<dbReference type="PANTHER" id="PTHR31806:SF5">
    <property type="entry name" value="PURINE-CYTOSINE PERMEASE FCY21"/>
    <property type="match status" value="1"/>
</dbReference>
<name>A0A420Y3Q7_9PEZI</name>
<organism evidence="8 9">
    <name type="scientific">Coniochaeta pulveracea</name>
    <dbReference type="NCBI Taxonomy" id="177199"/>
    <lineage>
        <taxon>Eukaryota</taxon>
        <taxon>Fungi</taxon>
        <taxon>Dikarya</taxon>
        <taxon>Ascomycota</taxon>
        <taxon>Pezizomycotina</taxon>
        <taxon>Sordariomycetes</taxon>
        <taxon>Sordariomycetidae</taxon>
        <taxon>Coniochaetales</taxon>
        <taxon>Coniochaetaceae</taxon>
        <taxon>Coniochaeta</taxon>
    </lineage>
</organism>
<dbReference type="Proteomes" id="UP000275385">
    <property type="component" value="Unassembled WGS sequence"/>
</dbReference>
<dbReference type="STRING" id="177199.A0A420Y3Q7"/>
<feature type="transmembrane region" description="Helical" evidence="7">
    <location>
        <begin position="274"/>
        <end position="293"/>
    </location>
</feature>
<feature type="transmembrane region" description="Helical" evidence="7">
    <location>
        <begin position="151"/>
        <end position="174"/>
    </location>
</feature>
<feature type="transmembrane region" description="Helical" evidence="7">
    <location>
        <begin position="109"/>
        <end position="131"/>
    </location>
</feature>
<proteinExistence type="inferred from homology"/>
<evidence type="ECO:0000256" key="2">
    <source>
        <dbReference type="ARBA" id="ARBA00008974"/>
    </source>
</evidence>
<evidence type="ECO:0000256" key="4">
    <source>
        <dbReference type="ARBA" id="ARBA00022692"/>
    </source>
</evidence>
<dbReference type="GO" id="GO:0005886">
    <property type="term" value="C:plasma membrane"/>
    <property type="evidence" value="ECO:0007669"/>
    <property type="project" value="TreeGrafter"/>
</dbReference>
<reference evidence="8 9" key="1">
    <citation type="submission" date="2018-08" db="EMBL/GenBank/DDBJ databases">
        <title>Draft genome of the lignicolous fungus Coniochaeta pulveracea.</title>
        <authorList>
            <person name="Borstlap C.J."/>
            <person name="De Witt R.N."/>
            <person name="Botha A."/>
            <person name="Volschenk H."/>
        </authorList>
    </citation>
    <scope>NUCLEOTIDE SEQUENCE [LARGE SCALE GENOMIC DNA]</scope>
    <source>
        <strain evidence="8 9">CAB683</strain>
    </source>
</reference>
<dbReference type="InterPro" id="IPR001248">
    <property type="entry name" value="Pur-cyt_permease"/>
</dbReference>
<dbReference type="AlphaFoldDB" id="A0A420Y3Q7"/>
<feature type="transmembrane region" description="Helical" evidence="7">
    <location>
        <begin position="314"/>
        <end position="337"/>
    </location>
</feature>
<sequence length="375" mass="40629">MRQMIQARFSFGRYLVSLPVVLNLATLTGFCIIICVVGGQCISAVNQHVSSTVGIVIIALCAMILSFFGFKILHIYEMVAWIPALILITIATGVGGSKLQYQSPPAEPATAAAVLSFGMIVASYMIPWACLASDFTTYFDPRVPSWKIFTYAYLGTVVPTVLLMILGAAIGGAIPSIPEWETGYNNNLVGGVLAAMLSSAGGFGKFVVVVLALTLLGNIAGTMYSITLNFQTLVPWLVRVPRYVFSIVMVAIIIPVSIRAAHDFFNNLENFVGLIGYWSAAFVSIVVAEHWIFRKGDCDSYDHAAWNKASLLPPGIAALLAGVLSFGLIIPSMAQVWWTGPIAVTTGDIGFEIALVLPAMLYVPFRWLELRWFGR</sequence>
<feature type="transmembrane region" description="Helical" evidence="7">
    <location>
        <begin position="20"/>
        <end position="45"/>
    </location>
</feature>
<dbReference type="PANTHER" id="PTHR31806">
    <property type="entry name" value="PURINE-CYTOSINE PERMEASE FCY2-RELATED"/>
    <property type="match status" value="1"/>
</dbReference>
<gene>
    <name evidence="8" type="ORF">DL546_001065</name>
</gene>
<dbReference type="Pfam" id="PF02133">
    <property type="entry name" value="Transp_cyt_pur"/>
    <property type="match status" value="1"/>
</dbReference>
<evidence type="ECO:0008006" key="10">
    <source>
        <dbReference type="Google" id="ProtNLM"/>
    </source>
</evidence>
<evidence type="ECO:0000256" key="5">
    <source>
        <dbReference type="ARBA" id="ARBA00022989"/>
    </source>
</evidence>
<keyword evidence="6 7" id="KW-0472">Membrane</keyword>
<feature type="transmembrane region" description="Helical" evidence="7">
    <location>
        <begin position="51"/>
        <end position="70"/>
    </location>
</feature>
<accession>A0A420Y3Q7</accession>
<evidence type="ECO:0000256" key="3">
    <source>
        <dbReference type="ARBA" id="ARBA00022448"/>
    </source>
</evidence>